<evidence type="ECO:0000256" key="4">
    <source>
        <dbReference type="ARBA" id="ARBA00022679"/>
    </source>
</evidence>
<dbReference type="GO" id="GO:0016763">
    <property type="term" value="F:pentosyltransferase activity"/>
    <property type="evidence" value="ECO:0007669"/>
    <property type="project" value="TreeGrafter"/>
</dbReference>
<evidence type="ECO:0000313" key="10">
    <source>
        <dbReference type="EMBL" id="RBP40551.1"/>
    </source>
</evidence>
<feature type="transmembrane region" description="Helical" evidence="8">
    <location>
        <begin position="322"/>
        <end position="338"/>
    </location>
</feature>
<comment type="subcellular location">
    <subcellularLocation>
        <location evidence="1">Cell membrane</location>
        <topology evidence="1">Multi-pass membrane protein</topology>
    </subcellularLocation>
</comment>
<organism evidence="10 11">
    <name type="scientific">Roseimicrobium gellanilyticum</name>
    <dbReference type="NCBI Taxonomy" id="748857"/>
    <lineage>
        <taxon>Bacteria</taxon>
        <taxon>Pseudomonadati</taxon>
        <taxon>Verrucomicrobiota</taxon>
        <taxon>Verrucomicrobiia</taxon>
        <taxon>Verrucomicrobiales</taxon>
        <taxon>Verrucomicrobiaceae</taxon>
        <taxon>Roseimicrobium</taxon>
    </lineage>
</organism>
<sequence length="566" mass="63103">MKSLLSIAAITLLWALLYLTGLGRREIRGEEWRRTLPGRTMLNTGNWVVPYSGGEPFVRKPPLINWVSAASFKLTGVQNEWSARLPSVLTMLGASLLMYGFGRRAIGERAALLGVVCFLTSIGCIEKGRLAEIEVYYIAFTGAAFAAWLAGFLGKANRWLTWLVAGVLLGLALLAKGPAHFLFFYLLLAGVCWQTKRWRELFSLPHLLGILVCLGIALVWAIPFMQEYDKLLQVLHQRAVADAQLKGLPAPEIPRNAMDAWSHEVTSRVTGEEKSSVSDWIVRGPRALVMFLPWILFLPLAFRKRTVTGARETEDCTQVFRGILYGAMTGFAFMVLLPSSSPRYVAPLLGPVAMLLGWLLSAGFAEGQRRAFAIWKHVMLAVAVVSLLGLAGLVLFAKVDLSLPVGESVLWIVGFALSTIACVWLLRHRESLAEKFAVWSCIGLTAAIGFYGALTGVYVHTDHIIKPVADAINKAMEPKDGPLMLLHLAQIPYPFYLPEDTFEIYDINTIPDSGIKWMLTTPQIYKDWWLYFERRYGKGEIRGQFTGEWGEARSEKEFVLIRFSGK</sequence>
<dbReference type="PANTHER" id="PTHR33908">
    <property type="entry name" value="MANNOSYLTRANSFERASE YKCB-RELATED"/>
    <property type="match status" value="1"/>
</dbReference>
<name>A0A366HDM9_9BACT</name>
<dbReference type="InterPro" id="IPR038731">
    <property type="entry name" value="RgtA/B/C-like"/>
</dbReference>
<dbReference type="Pfam" id="PF13231">
    <property type="entry name" value="PMT_2"/>
    <property type="match status" value="1"/>
</dbReference>
<evidence type="ECO:0000256" key="2">
    <source>
        <dbReference type="ARBA" id="ARBA00022475"/>
    </source>
</evidence>
<dbReference type="EMBL" id="QNRR01000008">
    <property type="protein sequence ID" value="RBP40551.1"/>
    <property type="molecule type" value="Genomic_DNA"/>
</dbReference>
<dbReference type="InterPro" id="IPR050297">
    <property type="entry name" value="LipidA_mod_glycosyltrf_83"/>
</dbReference>
<keyword evidence="11" id="KW-1185">Reference proteome</keyword>
<keyword evidence="5 8" id="KW-0812">Transmembrane</keyword>
<dbReference type="GO" id="GO:0009103">
    <property type="term" value="P:lipopolysaccharide biosynthetic process"/>
    <property type="evidence" value="ECO:0007669"/>
    <property type="project" value="UniProtKB-ARBA"/>
</dbReference>
<keyword evidence="6 8" id="KW-1133">Transmembrane helix</keyword>
<evidence type="ECO:0000256" key="8">
    <source>
        <dbReference type="SAM" id="Phobius"/>
    </source>
</evidence>
<protein>
    <submittedName>
        <fullName evidence="10">4-amino-4-deoxy-L-arabinose transferase-like glycosyltransferase</fullName>
    </submittedName>
</protein>
<feature type="transmembrane region" description="Helical" evidence="8">
    <location>
        <begin position="409"/>
        <end position="426"/>
    </location>
</feature>
<reference evidence="10 11" key="1">
    <citation type="submission" date="2018-06" db="EMBL/GenBank/DDBJ databases">
        <title>Genomic Encyclopedia of Type Strains, Phase IV (KMG-IV): sequencing the most valuable type-strain genomes for metagenomic binning, comparative biology and taxonomic classification.</title>
        <authorList>
            <person name="Goeker M."/>
        </authorList>
    </citation>
    <scope>NUCLEOTIDE SEQUENCE [LARGE SCALE GENOMIC DNA]</scope>
    <source>
        <strain evidence="10 11">DSM 25532</strain>
    </source>
</reference>
<gene>
    <name evidence="10" type="ORF">DES53_108258</name>
</gene>
<evidence type="ECO:0000313" key="11">
    <source>
        <dbReference type="Proteomes" id="UP000253426"/>
    </source>
</evidence>
<evidence type="ECO:0000256" key="6">
    <source>
        <dbReference type="ARBA" id="ARBA00022989"/>
    </source>
</evidence>
<dbReference type="GO" id="GO:0010041">
    <property type="term" value="P:response to iron(III) ion"/>
    <property type="evidence" value="ECO:0007669"/>
    <property type="project" value="TreeGrafter"/>
</dbReference>
<keyword evidence="7 8" id="KW-0472">Membrane</keyword>
<dbReference type="RefSeq" id="WP_113960407.1">
    <property type="nucleotide sequence ID" value="NZ_QNRR01000008.1"/>
</dbReference>
<keyword evidence="4 10" id="KW-0808">Transferase</keyword>
<feature type="transmembrane region" description="Helical" evidence="8">
    <location>
        <begin position="438"/>
        <end position="459"/>
    </location>
</feature>
<keyword evidence="3" id="KW-0328">Glycosyltransferase</keyword>
<feature type="transmembrane region" description="Helical" evidence="8">
    <location>
        <begin position="159"/>
        <end position="189"/>
    </location>
</feature>
<feature type="domain" description="Glycosyltransferase RgtA/B/C/D-like" evidence="9">
    <location>
        <begin position="60"/>
        <end position="220"/>
    </location>
</feature>
<feature type="transmembrane region" description="Helical" evidence="8">
    <location>
        <begin position="344"/>
        <end position="365"/>
    </location>
</feature>
<accession>A0A366HDM9</accession>
<evidence type="ECO:0000256" key="7">
    <source>
        <dbReference type="ARBA" id="ARBA00023136"/>
    </source>
</evidence>
<feature type="transmembrane region" description="Helical" evidence="8">
    <location>
        <begin position="377"/>
        <end position="397"/>
    </location>
</feature>
<feature type="transmembrane region" description="Helical" evidence="8">
    <location>
        <begin position="284"/>
        <end position="302"/>
    </location>
</feature>
<dbReference type="GO" id="GO:0005886">
    <property type="term" value="C:plasma membrane"/>
    <property type="evidence" value="ECO:0007669"/>
    <property type="project" value="UniProtKB-SubCell"/>
</dbReference>
<comment type="caution">
    <text evidence="10">The sequence shown here is derived from an EMBL/GenBank/DDBJ whole genome shotgun (WGS) entry which is preliminary data.</text>
</comment>
<dbReference type="Proteomes" id="UP000253426">
    <property type="component" value="Unassembled WGS sequence"/>
</dbReference>
<feature type="transmembrane region" description="Helical" evidence="8">
    <location>
        <begin position="135"/>
        <end position="153"/>
    </location>
</feature>
<feature type="transmembrane region" description="Helical" evidence="8">
    <location>
        <begin position="201"/>
        <end position="222"/>
    </location>
</feature>
<evidence type="ECO:0000259" key="9">
    <source>
        <dbReference type="Pfam" id="PF13231"/>
    </source>
</evidence>
<evidence type="ECO:0000256" key="1">
    <source>
        <dbReference type="ARBA" id="ARBA00004651"/>
    </source>
</evidence>
<evidence type="ECO:0000256" key="3">
    <source>
        <dbReference type="ARBA" id="ARBA00022676"/>
    </source>
</evidence>
<dbReference type="OrthoDB" id="9815691at2"/>
<evidence type="ECO:0000256" key="5">
    <source>
        <dbReference type="ARBA" id="ARBA00022692"/>
    </source>
</evidence>
<proteinExistence type="predicted"/>
<dbReference type="PANTHER" id="PTHR33908:SF3">
    <property type="entry name" value="UNDECAPRENYL PHOSPHATE-ALPHA-4-AMINO-4-DEOXY-L-ARABINOSE ARABINOSYL TRANSFERASE"/>
    <property type="match status" value="1"/>
</dbReference>
<keyword evidence="2" id="KW-1003">Cell membrane</keyword>
<dbReference type="AlphaFoldDB" id="A0A366HDM9"/>